<keyword evidence="2" id="KW-0812">Transmembrane</keyword>
<organism evidence="4 5">
    <name type="scientific">Pseudohalioglobus sediminis</name>
    <dbReference type="NCBI Taxonomy" id="2606449"/>
    <lineage>
        <taxon>Bacteria</taxon>
        <taxon>Pseudomonadati</taxon>
        <taxon>Pseudomonadota</taxon>
        <taxon>Gammaproteobacteria</taxon>
        <taxon>Cellvibrionales</taxon>
        <taxon>Halieaceae</taxon>
        <taxon>Pseudohalioglobus</taxon>
    </lineage>
</organism>
<feature type="transmembrane region" description="Helical" evidence="2">
    <location>
        <begin position="39"/>
        <end position="62"/>
    </location>
</feature>
<dbReference type="InterPro" id="IPR052163">
    <property type="entry name" value="DGC-Regulatory_Protein"/>
</dbReference>
<gene>
    <name evidence="4" type="ORF">F0M18_11145</name>
</gene>
<dbReference type="FunFam" id="3.30.70.270:FF:000001">
    <property type="entry name" value="Diguanylate cyclase domain protein"/>
    <property type="match status" value="1"/>
</dbReference>
<dbReference type="PANTHER" id="PTHR46663">
    <property type="entry name" value="DIGUANYLATE CYCLASE DGCT-RELATED"/>
    <property type="match status" value="1"/>
</dbReference>
<dbReference type="GO" id="GO:0003824">
    <property type="term" value="F:catalytic activity"/>
    <property type="evidence" value="ECO:0007669"/>
    <property type="project" value="UniProtKB-ARBA"/>
</dbReference>
<evidence type="ECO:0000313" key="4">
    <source>
        <dbReference type="EMBL" id="KAA1192061.1"/>
    </source>
</evidence>
<comment type="caution">
    <text evidence="4">The sequence shown here is derived from an EMBL/GenBank/DDBJ whole genome shotgun (WGS) entry which is preliminary data.</text>
</comment>
<feature type="domain" description="GGDEF" evidence="3">
    <location>
        <begin position="252"/>
        <end position="385"/>
    </location>
</feature>
<evidence type="ECO:0000313" key="5">
    <source>
        <dbReference type="Proteomes" id="UP000323708"/>
    </source>
</evidence>
<name>A0A5B0X122_9GAMM</name>
<feature type="transmembrane region" description="Helical" evidence="2">
    <location>
        <begin position="102"/>
        <end position="120"/>
    </location>
</feature>
<dbReference type="NCBIfam" id="TIGR00254">
    <property type="entry name" value="GGDEF"/>
    <property type="match status" value="1"/>
</dbReference>
<feature type="transmembrane region" description="Helical" evidence="2">
    <location>
        <begin position="126"/>
        <end position="159"/>
    </location>
</feature>
<dbReference type="PANTHER" id="PTHR46663:SF2">
    <property type="entry name" value="GGDEF DOMAIN-CONTAINING PROTEIN"/>
    <property type="match status" value="1"/>
</dbReference>
<comment type="cofactor">
    <cofactor evidence="1">
        <name>Mg(2+)</name>
        <dbReference type="ChEBI" id="CHEBI:18420"/>
    </cofactor>
</comment>
<dbReference type="InterPro" id="IPR043128">
    <property type="entry name" value="Rev_trsase/Diguanyl_cyclase"/>
</dbReference>
<dbReference type="InterPro" id="IPR000160">
    <property type="entry name" value="GGDEF_dom"/>
</dbReference>
<dbReference type="AlphaFoldDB" id="A0A5B0X122"/>
<keyword evidence="2" id="KW-0472">Membrane</keyword>
<evidence type="ECO:0000256" key="1">
    <source>
        <dbReference type="ARBA" id="ARBA00001946"/>
    </source>
</evidence>
<sequence>MKLQKLLQDLARVREGWIRLCTGNDPLRPLDEEHYRQRILAIASFFWLLTVLALTIVSPLVLDMSPEGRTAATALFVTTGFAVLSTVLILRYWRNRLAAMHILLLAFTSAFTVACLYFGGTKSPTFAMLILAPVMAGIVGSIWATLFWTSLVALIWLVLVGLERMGMQFTQIILPQNYNLAITLAYASMGLAVVSVIIVYAEMNKYLRQSLQHANKELEYLSSHDELTGLYNRRFYEQRMTSALERAREQQKPMGLLVFDLDEFKEINDTFGHGVGDALLMKLGERLRSQVRETDLIARLGGDEFAVIMENMRSTEDLPMIAAKLVAAIKQPVTLRNETFTLGVSCGVALYPQDGDSQQELEEIADRAMYRAKQLGTSQLSPQPTVLH</sequence>
<proteinExistence type="predicted"/>
<feature type="transmembrane region" description="Helical" evidence="2">
    <location>
        <begin position="68"/>
        <end position="90"/>
    </location>
</feature>
<protein>
    <submittedName>
        <fullName evidence="4">GGDEF domain-containing protein</fullName>
    </submittedName>
</protein>
<keyword evidence="5" id="KW-1185">Reference proteome</keyword>
<dbReference type="Proteomes" id="UP000323708">
    <property type="component" value="Unassembled WGS sequence"/>
</dbReference>
<dbReference type="PROSITE" id="PS50887">
    <property type="entry name" value="GGDEF"/>
    <property type="match status" value="1"/>
</dbReference>
<dbReference type="SMART" id="SM00267">
    <property type="entry name" value="GGDEF"/>
    <property type="match status" value="1"/>
</dbReference>
<dbReference type="Pfam" id="PF00990">
    <property type="entry name" value="GGDEF"/>
    <property type="match status" value="1"/>
</dbReference>
<evidence type="ECO:0000256" key="2">
    <source>
        <dbReference type="SAM" id="Phobius"/>
    </source>
</evidence>
<dbReference type="EMBL" id="VTUX01000004">
    <property type="protein sequence ID" value="KAA1192061.1"/>
    <property type="molecule type" value="Genomic_DNA"/>
</dbReference>
<reference evidence="4 5" key="1">
    <citation type="submission" date="2019-09" db="EMBL/GenBank/DDBJ databases">
        <authorList>
            <person name="Chen X.-Y."/>
        </authorList>
    </citation>
    <scope>NUCLEOTIDE SEQUENCE [LARGE SCALE GENOMIC DNA]</scope>
    <source>
        <strain evidence="4 5">NY5</strain>
    </source>
</reference>
<dbReference type="CDD" id="cd01949">
    <property type="entry name" value="GGDEF"/>
    <property type="match status" value="1"/>
</dbReference>
<feature type="transmembrane region" description="Helical" evidence="2">
    <location>
        <begin position="180"/>
        <end position="201"/>
    </location>
</feature>
<dbReference type="SUPFAM" id="SSF55073">
    <property type="entry name" value="Nucleotide cyclase"/>
    <property type="match status" value="1"/>
</dbReference>
<dbReference type="RefSeq" id="WP_149611497.1">
    <property type="nucleotide sequence ID" value="NZ_VTUX01000004.1"/>
</dbReference>
<dbReference type="Gene3D" id="3.30.70.270">
    <property type="match status" value="1"/>
</dbReference>
<keyword evidence="2" id="KW-1133">Transmembrane helix</keyword>
<evidence type="ECO:0000259" key="3">
    <source>
        <dbReference type="PROSITE" id="PS50887"/>
    </source>
</evidence>
<accession>A0A5B0X122</accession>
<dbReference type="InterPro" id="IPR029787">
    <property type="entry name" value="Nucleotide_cyclase"/>
</dbReference>